<dbReference type="RefSeq" id="WP_186857787.1">
    <property type="nucleotide sequence ID" value="NZ_JACOON010000004.1"/>
</dbReference>
<reference evidence="1 2" key="1">
    <citation type="submission" date="2020-08" db="EMBL/GenBank/DDBJ databases">
        <title>Genome public.</title>
        <authorList>
            <person name="Liu C."/>
            <person name="Sun Q."/>
        </authorList>
    </citation>
    <scope>NUCLEOTIDE SEQUENCE [LARGE SCALE GENOMIC DNA]</scope>
    <source>
        <strain evidence="1 2">NSJ-35</strain>
    </source>
</reference>
<proteinExistence type="predicted"/>
<accession>A0ABR7EES5</accession>
<dbReference type="Proteomes" id="UP000606889">
    <property type="component" value="Unassembled WGS sequence"/>
</dbReference>
<keyword evidence="2" id="KW-1185">Reference proteome</keyword>
<organism evidence="1 2">
    <name type="scientific">Christensenella tenuis</name>
    <dbReference type="NCBI Taxonomy" id="2763033"/>
    <lineage>
        <taxon>Bacteria</taxon>
        <taxon>Bacillati</taxon>
        <taxon>Bacillota</taxon>
        <taxon>Clostridia</taxon>
        <taxon>Christensenellales</taxon>
        <taxon>Christensenellaceae</taxon>
        <taxon>Christensenella</taxon>
    </lineage>
</organism>
<evidence type="ECO:0000313" key="2">
    <source>
        <dbReference type="Proteomes" id="UP000606889"/>
    </source>
</evidence>
<evidence type="ECO:0008006" key="3">
    <source>
        <dbReference type="Google" id="ProtNLM"/>
    </source>
</evidence>
<evidence type="ECO:0000313" key="1">
    <source>
        <dbReference type="EMBL" id="MBC5648273.1"/>
    </source>
</evidence>
<dbReference type="EMBL" id="JACOON010000004">
    <property type="protein sequence ID" value="MBC5648273.1"/>
    <property type="molecule type" value="Genomic_DNA"/>
</dbReference>
<comment type="caution">
    <text evidence="1">The sequence shown here is derived from an EMBL/GenBank/DDBJ whole genome shotgun (WGS) entry which is preliminary data.</text>
</comment>
<sequence>MTGMKRIITFIVVMFLIFGSCAYVFAPELSLEGRDTYKGLPVYQYNAEDKTVSIDGVLYKSIDERPKQYRFGDLFGYLWYYPHYQITGGVIYDLKRMEPKEDSGDPEKYIYAVSSYYDTENGTKDGERIAPIYFALFLERVDTD</sequence>
<dbReference type="PROSITE" id="PS51257">
    <property type="entry name" value="PROKAR_LIPOPROTEIN"/>
    <property type="match status" value="1"/>
</dbReference>
<gene>
    <name evidence="1" type="ORF">H8S18_07985</name>
</gene>
<protein>
    <recommendedName>
        <fullName evidence="3">Lipoprotein</fullName>
    </recommendedName>
</protein>
<name>A0ABR7EES5_9FIRM</name>